<sequence>MASSSDSHHGGGRGGPTRTFFDHSSATRVSTDAVLAKSIQEAYPQLELIIVPAQSTNLFTYAQAGNAKLTPIEDDSNESLPSSLSWEIYAAPARRIDGARGGMIERPLFGKYAYSWQDTEFIVYYAEGRDGQSAYPAVNNFYLLTSPANRGKAQSLLVAAGFWSQELHDEVLVFDGGYWNKSRELFNSIRKASWDNVILDADMKQTLIDDHMSFFKSRDQYQKLKVPWKRGIIYYGPPGNGKTVSIKATMNMLYNLKDPVPTLYVRSLVSWMGPEASLSMIFNGARAMAPCYLVFEDLDSIVNDSVRSYFLNEVDGLKSNDGIFMIGSTNHLERLDPGISKRPSRFDRKYLFPNPSRDQRVAYCHFWQRKLADNKDIEFPDSLCGAVADKTDKFSFAYIQEAFVASLLAIARTSKQADDDDWVSVTAPGTEDSDYESDDSNDGNDDDLKKLVLFKEMMKQIKILRDSIDSSDDQVLAAKTANLMQI</sequence>
<dbReference type="GO" id="GO:0042254">
    <property type="term" value="P:ribosome biogenesis"/>
    <property type="evidence" value="ECO:0007669"/>
    <property type="project" value="TreeGrafter"/>
</dbReference>
<accession>A0A6P8B5D5</accession>
<evidence type="ECO:0000313" key="4">
    <source>
        <dbReference type="RefSeq" id="XP_030982392.1"/>
    </source>
</evidence>
<evidence type="ECO:0000256" key="1">
    <source>
        <dbReference type="SAM" id="MobiDB-lite"/>
    </source>
</evidence>
<dbReference type="GO" id="GO:0005634">
    <property type="term" value="C:nucleus"/>
    <property type="evidence" value="ECO:0007669"/>
    <property type="project" value="TreeGrafter"/>
</dbReference>
<name>A0A6P8B5D5_PYRGI</name>
<feature type="region of interest" description="Disordered" evidence="1">
    <location>
        <begin position="1"/>
        <end position="23"/>
    </location>
</feature>
<evidence type="ECO:0000313" key="3">
    <source>
        <dbReference type="Proteomes" id="UP000515153"/>
    </source>
</evidence>
<dbReference type="PANTHER" id="PTHR23077">
    <property type="entry name" value="AAA-FAMILY ATPASE"/>
    <property type="match status" value="1"/>
</dbReference>
<dbReference type="PANTHER" id="PTHR23077:SF132">
    <property type="entry name" value="ATP-DEPENDENT ZN PROTEASE"/>
    <property type="match status" value="1"/>
</dbReference>
<dbReference type="GeneID" id="41961632"/>
<dbReference type="InterPro" id="IPR050168">
    <property type="entry name" value="AAA_ATPase_domain"/>
</dbReference>
<keyword evidence="3" id="KW-1185">Reference proteome</keyword>
<dbReference type="InterPro" id="IPR003959">
    <property type="entry name" value="ATPase_AAA_core"/>
</dbReference>
<gene>
    <name evidence="4" type="ORF">PgNI_06702</name>
</gene>
<protein>
    <recommendedName>
        <fullName evidence="2">ATPase AAA-type core domain-containing protein</fullName>
    </recommendedName>
</protein>
<dbReference type="SUPFAM" id="SSF52540">
    <property type="entry name" value="P-loop containing nucleoside triphosphate hydrolases"/>
    <property type="match status" value="1"/>
</dbReference>
<reference evidence="3 4" key="1">
    <citation type="journal article" date="2019" name="Mol. Biol. Evol.">
        <title>Blast fungal genomes show frequent chromosomal changes, gene gains and losses, and effector gene turnover.</title>
        <authorList>
            <person name="Gomez Luciano L.B."/>
            <person name="Jason Tsai I."/>
            <person name="Chuma I."/>
            <person name="Tosa Y."/>
            <person name="Chen Y.H."/>
            <person name="Li J.Y."/>
            <person name="Li M.Y."/>
            <person name="Jade Lu M.Y."/>
            <person name="Nakayashiki H."/>
            <person name="Li W.H."/>
        </authorList>
    </citation>
    <scope>NUCLEOTIDE SEQUENCE [LARGE SCALE GENOMIC DNA]</scope>
    <source>
        <strain evidence="3 4">NI907</strain>
    </source>
</reference>
<feature type="domain" description="ATPase AAA-type core" evidence="2">
    <location>
        <begin position="233"/>
        <end position="353"/>
    </location>
</feature>
<dbReference type="GO" id="GO:0016887">
    <property type="term" value="F:ATP hydrolysis activity"/>
    <property type="evidence" value="ECO:0007669"/>
    <property type="project" value="InterPro"/>
</dbReference>
<proteinExistence type="predicted"/>
<dbReference type="Gene3D" id="3.40.50.300">
    <property type="entry name" value="P-loop containing nucleotide triphosphate hydrolases"/>
    <property type="match status" value="1"/>
</dbReference>
<dbReference type="GO" id="GO:1990275">
    <property type="term" value="F:preribosome binding"/>
    <property type="evidence" value="ECO:0007669"/>
    <property type="project" value="TreeGrafter"/>
</dbReference>
<reference evidence="4" key="2">
    <citation type="submission" date="2019-10" db="EMBL/GenBank/DDBJ databases">
        <authorList>
            <consortium name="NCBI Genome Project"/>
        </authorList>
    </citation>
    <scope>NUCLEOTIDE SEQUENCE</scope>
    <source>
        <strain evidence="4">NI907</strain>
    </source>
</reference>
<dbReference type="Proteomes" id="UP000515153">
    <property type="component" value="Chromosome I"/>
</dbReference>
<dbReference type="RefSeq" id="XP_030982392.1">
    <property type="nucleotide sequence ID" value="XM_031126723.1"/>
</dbReference>
<dbReference type="Pfam" id="PF00004">
    <property type="entry name" value="AAA"/>
    <property type="match status" value="1"/>
</dbReference>
<feature type="region of interest" description="Disordered" evidence="1">
    <location>
        <begin position="421"/>
        <end position="443"/>
    </location>
</feature>
<dbReference type="InterPro" id="IPR027417">
    <property type="entry name" value="P-loop_NTPase"/>
</dbReference>
<dbReference type="GO" id="GO:0005524">
    <property type="term" value="F:ATP binding"/>
    <property type="evidence" value="ECO:0007669"/>
    <property type="project" value="InterPro"/>
</dbReference>
<reference evidence="4" key="3">
    <citation type="submission" date="2025-08" db="UniProtKB">
        <authorList>
            <consortium name="RefSeq"/>
        </authorList>
    </citation>
    <scope>IDENTIFICATION</scope>
    <source>
        <strain evidence="4">NI907</strain>
    </source>
</reference>
<evidence type="ECO:0000259" key="2">
    <source>
        <dbReference type="Pfam" id="PF00004"/>
    </source>
</evidence>
<dbReference type="CDD" id="cd19481">
    <property type="entry name" value="RecA-like_protease"/>
    <property type="match status" value="1"/>
</dbReference>
<dbReference type="FunFam" id="3.40.50.300:FF:002838">
    <property type="entry name" value="Uncharacterized ATPase YjoB"/>
    <property type="match status" value="1"/>
</dbReference>
<dbReference type="AlphaFoldDB" id="A0A6P8B5D5"/>
<feature type="compositionally biased region" description="Acidic residues" evidence="1">
    <location>
        <begin position="431"/>
        <end position="443"/>
    </location>
</feature>
<dbReference type="GO" id="GO:0003723">
    <property type="term" value="F:RNA binding"/>
    <property type="evidence" value="ECO:0007669"/>
    <property type="project" value="TreeGrafter"/>
</dbReference>
<organism evidence="3 4">
    <name type="scientific">Pyricularia grisea</name>
    <name type="common">Crabgrass-specific blast fungus</name>
    <name type="synonym">Magnaporthe grisea</name>
    <dbReference type="NCBI Taxonomy" id="148305"/>
    <lineage>
        <taxon>Eukaryota</taxon>
        <taxon>Fungi</taxon>
        <taxon>Dikarya</taxon>
        <taxon>Ascomycota</taxon>
        <taxon>Pezizomycotina</taxon>
        <taxon>Sordariomycetes</taxon>
        <taxon>Sordariomycetidae</taxon>
        <taxon>Magnaporthales</taxon>
        <taxon>Pyriculariaceae</taxon>
        <taxon>Pyricularia</taxon>
    </lineage>
</organism>
<dbReference type="KEGG" id="pgri:PgNI_06702"/>